<gene>
    <name evidence="2" type="ORF">L687_07095</name>
</gene>
<comment type="caution">
    <text evidence="2">The sequence shown here is derived from an EMBL/GenBank/DDBJ whole genome shotgun (WGS) entry which is preliminary data.</text>
</comment>
<reference evidence="2 3" key="1">
    <citation type="journal article" date="2013" name="Genome Announc.">
        <title>Whole-genome sequences of five oyster-associated bacteria show potential for crude oil hydrocarbon degradation.</title>
        <authorList>
            <person name="Chauhan A."/>
            <person name="Green S."/>
            <person name="Pathak A."/>
            <person name="Thomas J."/>
            <person name="Venkatramanan R."/>
        </authorList>
    </citation>
    <scope>NUCLEOTIDE SEQUENCE [LARGE SCALE GENOMIC DNA]</scope>
    <source>
        <strain evidence="2 3">MF109</strain>
    </source>
</reference>
<protein>
    <submittedName>
        <fullName evidence="2">Uncharacterized protein</fullName>
    </submittedName>
</protein>
<evidence type="ECO:0000313" key="2">
    <source>
        <dbReference type="EMBL" id="EQM73035.1"/>
    </source>
</evidence>
<keyword evidence="1" id="KW-0812">Transmembrane</keyword>
<accession>T5KFS2</accession>
<evidence type="ECO:0000256" key="1">
    <source>
        <dbReference type="SAM" id="Phobius"/>
    </source>
</evidence>
<dbReference type="EMBL" id="ATAO01000228">
    <property type="protein sequence ID" value="EQM73035.1"/>
    <property type="molecule type" value="Genomic_DNA"/>
</dbReference>
<keyword evidence="1" id="KW-1133">Transmembrane helix</keyword>
<name>T5KFS2_MICMQ</name>
<sequence>MTDRGPPGHWPVTPRYAPSMLWTLIGRGIEIVGLAVAAYGLFLSWRGVADGHPLIPLRRRHRRTGVAASGTVAISASAYGYVTHPDETVDEKLARVHSVLATLDRRITTETHDREQSIARLASAVRVDWDRENAERKAEARSDTRVAVAGLCFAAIGAVLQLIGSATL</sequence>
<dbReference type="Proteomes" id="UP000016033">
    <property type="component" value="Unassembled WGS sequence"/>
</dbReference>
<feature type="transmembrane region" description="Helical" evidence="1">
    <location>
        <begin position="146"/>
        <end position="164"/>
    </location>
</feature>
<feature type="transmembrane region" description="Helical" evidence="1">
    <location>
        <begin position="20"/>
        <end position="43"/>
    </location>
</feature>
<evidence type="ECO:0000313" key="3">
    <source>
        <dbReference type="Proteomes" id="UP000016033"/>
    </source>
</evidence>
<proteinExistence type="predicted"/>
<keyword evidence="1" id="KW-0472">Membrane</keyword>
<dbReference type="AlphaFoldDB" id="T5KFS2"/>
<organism evidence="2 3">
    <name type="scientific">Microbacterium maritypicum MF109</name>
    <dbReference type="NCBI Taxonomy" id="1333857"/>
    <lineage>
        <taxon>Bacteria</taxon>
        <taxon>Bacillati</taxon>
        <taxon>Actinomycetota</taxon>
        <taxon>Actinomycetes</taxon>
        <taxon>Micrococcales</taxon>
        <taxon>Microbacteriaceae</taxon>
        <taxon>Microbacterium</taxon>
    </lineage>
</organism>